<organism evidence="14 15">
    <name type="scientific">Bacterioplanoides pacificum</name>
    <dbReference type="NCBI Taxonomy" id="1171596"/>
    <lineage>
        <taxon>Bacteria</taxon>
        <taxon>Pseudomonadati</taxon>
        <taxon>Pseudomonadota</taxon>
        <taxon>Gammaproteobacteria</taxon>
        <taxon>Oceanospirillales</taxon>
        <taxon>Oceanospirillaceae</taxon>
        <taxon>Bacterioplanoides</taxon>
    </lineage>
</organism>
<keyword evidence="15" id="KW-1185">Reference proteome</keyword>
<dbReference type="Pfam" id="PF04552">
    <property type="entry name" value="Sigma54_DBD"/>
    <property type="match status" value="1"/>
</dbReference>
<dbReference type="PANTHER" id="PTHR32248:SF4">
    <property type="entry name" value="RNA POLYMERASE SIGMA-54 FACTOR"/>
    <property type="match status" value="1"/>
</dbReference>
<reference evidence="15" key="1">
    <citation type="journal article" date="2019" name="Int. J. Syst. Evol. Microbiol.">
        <title>The Global Catalogue of Microorganisms (GCM) 10K type strain sequencing project: providing services to taxonomists for standard genome sequencing and annotation.</title>
        <authorList>
            <consortium name="The Broad Institute Genomics Platform"/>
            <consortium name="The Broad Institute Genome Sequencing Center for Infectious Disease"/>
            <person name="Wu L."/>
            <person name="Ma J."/>
        </authorList>
    </citation>
    <scope>NUCLEOTIDE SEQUENCE [LARGE SCALE GENOMIC DNA]</scope>
    <source>
        <strain evidence="15">KCTC 42424</strain>
    </source>
</reference>
<evidence type="ECO:0000256" key="10">
    <source>
        <dbReference type="PIRNR" id="PIRNR000774"/>
    </source>
</evidence>
<dbReference type="RefSeq" id="WP_376868188.1">
    <property type="nucleotide sequence ID" value="NZ_JBHRYB010000016.1"/>
</dbReference>
<keyword evidence="7 10" id="KW-0731">Sigma factor</keyword>
<dbReference type="Gene3D" id="1.10.10.60">
    <property type="entry name" value="Homeodomain-like"/>
    <property type="match status" value="1"/>
</dbReference>
<keyword evidence="4 10" id="KW-0808">Transferase</keyword>
<dbReference type="GO" id="GO:0003899">
    <property type="term" value="F:DNA-directed RNA polymerase activity"/>
    <property type="evidence" value="ECO:0007669"/>
    <property type="project" value="UniProtKB-EC"/>
</dbReference>
<feature type="compositionally biased region" description="Polar residues" evidence="11">
    <location>
        <begin position="113"/>
        <end position="128"/>
    </location>
</feature>
<evidence type="ECO:0000259" key="13">
    <source>
        <dbReference type="Pfam" id="PF04963"/>
    </source>
</evidence>
<keyword evidence="5 10" id="KW-0548">Nucleotidyltransferase</keyword>
<dbReference type="PROSITE" id="PS00717">
    <property type="entry name" value="SIGMA54_1"/>
    <property type="match status" value="1"/>
</dbReference>
<sequence length="529" mass="59761">MKASLQLKMGQQLTMTPQLQQAIRLLQLSTLDLQQEIQEALDSNPMLENEEHDSDDYSDGNDQGEGNDYSNDQDSRASDNDSNDQHNSDSLNDYSASADNSSTANDSDYDVQGSDSQELGDHLSNQQLPDDLPVDSNWDDTYQPTAGVASSAGPADDDFDYDSRHATTDDLQDHLLWQLNLTPMSDTDREIALMFIDGVDSDGYLHTSIEDVLESIDPELDVEEDEVKVVLRRLQQFDPAGVFCRDLRECLLLQLAQLPAETPWLTEAQLVISDYIDMLGSKDYPTLMRKTKLKEDSLKSVMRLIKELNPKPGAGISPDQAEYVVPDVIVRNIRDEWRVELNPDIAPRLRVNESYAALVKRSDNSPDNTFIKDHLQEARWFIKSLQSRNDTLLKVATKIVEYQIEFFEEGEEKMKPLVLHDIAEAVGMHESTISRVTTQKYMHTPRGIFELKYFFSSHVSTDTGGECSSTAIRAMIKKLIAEENQRKPLSDNKIAAMLGDKGIKVARRTVAKYREAMHIPPSNERKQLI</sequence>
<dbReference type="InterPro" id="IPR000394">
    <property type="entry name" value="RNA_pol_sigma_54"/>
</dbReference>
<comment type="function">
    <text evidence="10">Sigma factors are initiation factors that promote the attachment of RNA polymerase to specific initiation sites and are then released.</text>
</comment>
<proteinExistence type="inferred from homology"/>
<evidence type="ECO:0000256" key="5">
    <source>
        <dbReference type="ARBA" id="ARBA00022695"/>
    </source>
</evidence>
<dbReference type="PANTHER" id="PTHR32248">
    <property type="entry name" value="RNA POLYMERASE SIGMA-54 FACTOR"/>
    <property type="match status" value="1"/>
</dbReference>
<dbReference type="Pfam" id="PF04963">
    <property type="entry name" value="Sigma54_CBD"/>
    <property type="match status" value="1"/>
</dbReference>
<evidence type="ECO:0000256" key="6">
    <source>
        <dbReference type="ARBA" id="ARBA00023015"/>
    </source>
</evidence>
<dbReference type="PROSITE" id="PS50044">
    <property type="entry name" value="SIGMA54_3"/>
    <property type="match status" value="1"/>
</dbReference>
<evidence type="ECO:0000256" key="9">
    <source>
        <dbReference type="ARBA" id="ARBA00023163"/>
    </source>
</evidence>
<dbReference type="Proteomes" id="UP001595722">
    <property type="component" value="Unassembled WGS sequence"/>
</dbReference>
<dbReference type="EMBL" id="JBHRYB010000016">
    <property type="protein sequence ID" value="MFC3681652.1"/>
    <property type="molecule type" value="Genomic_DNA"/>
</dbReference>
<keyword evidence="8 10" id="KW-0238">DNA-binding</keyword>
<feature type="region of interest" description="Disordered" evidence="11">
    <location>
        <begin position="42"/>
        <end position="158"/>
    </location>
</feature>
<feature type="compositionally biased region" description="Low complexity" evidence="11">
    <location>
        <begin position="88"/>
        <end position="106"/>
    </location>
</feature>
<dbReference type="InterPro" id="IPR007634">
    <property type="entry name" value="RNA_pol_sigma_54_DNA-bd"/>
</dbReference>
<dbReference type="PROSITE" id="PS00718">
    <property type="entry name" value="SIGMA54_2"/>
    <property type="match status" value="1"/>
</dbReference>
<evidence type="ECO:0000313" key="14">
    <source>
        <dbReference type="EMBL" id="MFC3681652.1"/>
    </source>
</evidence>
<comment type="similarity">
    <text evidence="1 10">Belongs to the sigma-54 factor family.</text>
</comment>
<dbReference type="PIRSF" id="PIRSF000774">
    <property type="entry name" value="RpoN"/>
    <property type="match status" value="1"/>
</dbReference>
<dbReference type="NCBIfam" id="NF009118">
    <property type="entry name" value="PRK12469.1"/>
    <property type="match status" value="1"/>
</dbReference>
<keyword evidence="9 10" id="KW-0804">Transcription</keyword>
<dbReference type="Gene3D" id="1.10.10.1330">
    <property type="entry name" value="RNA polymerase sigma-54 factor, core-binding domain"/>
    <property type="match status" value="1"/>
</dbReference>
<gene>
    <name evidence="14" type="ORF">ACFOMG_16220</name>
</gene>
<evidence type="ECO:0000256" key="8">
    <source>
        <dbReference type="ARBA" id="ARBA00023125"/>
    </source>
</evidence>
<evidence type="ECO:0000256" key="2">
    <source>
        <dbReference type="ARBA" id="ARBA00019942"/>
    </source>
</evidence>
<keyword evidence="6 10" id="KW-0805">Transcription regulation</keyword>
<keyword evidence="3 10" id="KW-0240">DNA-directed RNA polymerase</keyword>
<feature type="domain" description="RNA polymerase sigma factor 54 DNA-binding" evidence="12">
    <location>
        <begin position="369"/>
        <end position="527"/>
    </location>
</feature>
<comment type="caution">
    <text evidence="14">The sequence shown here is derived from an EMBL/GenBank/DDBJ whole genome shotgun (WGS) entry which is preliminary data.</text>
</comment>
<dbReference type="NCBIfam" id="TIGR02395">
    <property type="entry name" value="rpoN_sigma"/>
    <property type="match status" value="1"/>
</dbReference>
<dbReference type="InterPro" id="IPR038709">
    <property type="entry name" value="RpoN_core-bd_sf"/>
</dbReference>
<feature type="compositionally biased region" description="Acidic residues" evidence="11">
    <location>
        <begin position="48"/>
        <end position="59"/>
    </location>
</feature>
<dbReference type="PRINTS" id="PR00045">
    <property type="entry name" value="SIGMA54FCT"/>
</dbReference>
<evidence type="ECO:0000256" key="1">
    <source>
        <dbReference type="ARBA" id="ARBA00008798"/>
    </source>
</evidence>
<evidence type="ECO:0000259" key="12">
    <source>
        <dbReference type="Pfam" id="PF04552"/>
    </source>
</evidence>
<evidence type="ECO:0000256" key="3">
    <source>
        <dbReference type="ARBA" id="ARBA00022478"/>
    </source>
</evidence>
<evidence type="ECO:0000313" key="15">
    <source>
        <dbReference type="Proteomes" id="UP001595722"/>
    </source>
</evidence>
<accession>A0ABV7VXS7</accession>
<evidence type="ECO:0000256" key="4">
    <source>
        <dbReference type="ARBA" id="ARBA00022679"/>
    </source>
</evidence>
<dbReference type="Pfam" id="PF00309">
    <property type="entry name" value="Sigma54_AID"/>
    <property type="match status" value="1"/>
</dbReference>
<evidence type="ECO:0000256" key="11">
    <source>
        <dbReference type="SAM" id="MobiDB-lite"/>
    </source>
</evidence>
<protein>
    <recommendedName>
        <fullName evidence="2 10">RNA polymerase sigma-54 factor</fullName>
    </recommendedName>
</protein>
<dbReference type="NCBIfam" id="NF004595">
    <property type="entry name" value="PRK05932.1-2"/>
    <property type="match status" value="1"/>
</dbReference>
<feature type="compositionally biased region" description="Basic and acidic residues" evidence="11">
    <location>
        <begin position="73"/>
        <end position="87"/>
    </location>
</feature>
<name>A0ABV7VXS7_9GAMM</name>
<evidence type="ECO:0000256" key="7">
    <source>
        <dbReference type="ARBA" id="ARBA00023082"/>
    </source>
</evidence>
<dbReference type="InterPro" id="IPR007046">
    <property type="entry name" value="RNA_pol_sigma_54_core-bd"/>
</dbReference>
<feature type="domain" description="RNA polymerase sigma factor 54 core-binding" evidence="13">
    <location>
        <begin position="161"/>
        <end position="355"/>
    </location>
</feature>